<feature type="compositionally biased region" description="Polar residues" evidence="1">
    <location>
        <begin position="73"/>
        <end position="87"/>
    </location>
</feature>
<feature type="compositionally biased region" description="Acidic residues" evidence="1">
    <location>
        <begin position="288"/>
        <end position="297"/>
    </location>
</feature>
<evidence type="ECO:0000256" key="1">
    <source>
        <dbReference type="SAM" id="MobiDB-lite"/>
    </source>
</evidence>
<reference evidence="2 3" key="1">
    <citation type="journal article" date="2018" name="PLoS ONE">
        <title>The draft genome of Kipferlia bialata reveals reductive genome evolution in fornicate parasites.</title>
        <authorList>
            <person name="Tanifuji G."/>
            <person name="Takabayashi S."/>
            <person name="Kume K."/>
            <person name="Takagi M."/>
            <person name="Nakayama T."/>
            <person name="Kamikawa R."/>
            <person name="Inagaki Y."/>
            <person name="Hashimoto T."/>
        </authorList>
    </citation>
    <scope>NUCLEOTIDE SEQUENCE [LARGE SCALE GENOMIC DNA]</scope>
    <source>
        <strain evidence="2">NY0173</strain>
    </source>
</reference>
<organism evidence="2 3">
    <name type="scientific">Kipferlia bialata</name>
    <dbReference type="NCBI Taxonomy" id="797122"/>
    <lineage>
        <taxon>Eukaryota</taxon>
        <taxon>Metamonada</taxon>
        <taxon>Carpediemonas-like organisms</taxon>
        <taxon>Kipferlia</taxon>
    </lineage>
</organism>
<name>A0A9K3CUA3_9EUKA</name>
<feature type="region of interest" description="Disordered" evidence="1">
    <location>
        <begin position="599"/>
        <end position="623"/>
    </location>
</feature>
<dbReference type="Proteomes" id="UP000265618">
    <property type="component" value="Unassembled WGS sequence"/>
</dbReference>
<feature type="region of interest" description="Disordered" evidence="1">
    <location>
        <begin position="286"/>
        <end position="319"/>
    </location>
</feature>
<sequence length="623" mass="70460">MYPKGHITTEKERERHAERERARERREQGERPARERERGHYLREGRREREYSIEPVMKGRGRAGAGENGTGRIAQSLNPYLAVQTSSRKMKPKRPSNRDPRPIERVTLRGRDRPGIDPHQGMISRSAVHAPLSSGPDASHVSPMVAYTMGGRASLTDTNREQARFPYGIPPVPPRIIQKGMFCDAQFPVDSMASLSHTERRTRVVDYFRPRDCLDAYGRAPDDAYPPIAYKAEREEHWTDESFTPEVDRERERAIHRERVEVDGLGDGLIGALLCLSTVPDRVKEVDVDYSDSESSEEPQYAGPPGMGDTPFPPDMPPQLAAMMLSMMQGGEGAENMPPQVREAMLSMMGPPPDTPDTITGLPRNANVPMPMVSDPSRMPGPNDPMGCMTTDENGIPNGGYTAHGGGSYGTRYQALAQSREEMTLDYLVTQMDFYVTKDEFEGYCRDQIYYGKGGLKEVKARCYDDRASTKFWYLEEAFEEELQKTWDNVKAKYNPKREARFKAELRHEILRLIERHIQWMRQLDQNITSQDALECCVDEMKELAELASGLCSVLVEMNGKVDKMVQRQFKTNLGMIDTAMVGMMGGIDAILTKQQNAQSKKQGKMVKVKKVKGKGKGRNRRR</sequence>
<dbReference type="EMBL" id="BDIP01000478">
    <property type="protein sequence ID" value="GIQ81724.1"/>
    <property type="molecule type" value="Genomic_DNA"/>
</dbReference>
<protein>
    <submittedName>
        <fullName evidence="2">Uncharacterized protein</fullName>
    </submittedName>
</protein>
<evidence type="ECO:0000313" key="3">
    <source>
        <dbReference type="Proteomes" id="UP000265618"/>
    </source>
</evidence>
<evidence type="ECO:0000313" key="2">
    <source>
        <dbReference type="EMBL" id="GIQ81724.1"/>
    </source>
</evidence>
<feature type="compositionally biased region" description="Basic and acidic residues" evidence="1">
    <location>
        <begin position="7"/>
        <end position="52"/>
    </location>
</feature>
<dbReference type="AlphaFoldDB" id="A0A9K3CUA3"/>
<feature type="region of interest" description="Disordered" evidence="1">
    <location>
        <begin position="1"/>
        <end position="104"/>
    </location>
</feature>
<accession>A0A9K3CUA3</accession>
<proteinExistence type="predicted"/>
<feature type="compositionally biased region" description="Basic residues" evidence="1">
    <location>
        <begin position="602"/>
        <end position="623"/>
    </location>
</feature>
<gene>
    <name evidence="2" type="ORF">KIPB_002730</name>
</gene>
<comment type="caution">
    <text evidence="2">The sequence shown here is derived from an EMBL/GenBank/DDBJ whole genome shotgun (WGS) entry which is preliminary data.</text>
</comment>
<keyword evidence="3" id="KW-1185">Reference proteome</keyword>